<evidence type="ECO:0000256" key="2">
    <source>
        <dbReference type="SAM" id="MobiDB-lite"/>
    </source>
</evidence>
<keyword evidence="1" id="KW-0175">Coiled coil</keyword>
<organism evidence="3 4">
    <name type="scientific">Ralstonia solanacearum IPO1609</name>
    <dbReference type="NCBI Taxonomy" id="564066"/>
    <lineage>
        <taxon>Bacteria</taxon>
        <taxon>Pseudomonadati</taxon>
        <taxon>Pseudomonadota</taxon>
        <taxon>Betaproteobacteria</taxon>
        <taxon>Burkholderiales</taxon>
        <taxon>Burkholderiaceae</taxon>
        <taxon>Ralstonia</taxon>
        <taxon>Ralstonia solanacearum species complex</taxon>
    </lineage>
</organism>
<reference evidence="3" key="1">
    <citation type="submission" date="2014-11" db="EMBL/GenBank/DDBJ databases">
        <authorList>
            <person name="Genoscope - CEA"/>
        </authorList>
    </citation>
    <scope>NUCLEOTIDE SEQUENCE</scope>
    <source>
        <strain evidence="3">IPO1609</strain>
    </source>
</reference>
<evidence type="ECO:0000313" key="4">
    <source>
        <dbReference type="Proteomes" id="UP000053470"/>
    </source>
</evidence>
<keyword evidence="3" id="KW-0472">Membrane</keyword>
<gene>
    <name evidence="3" type="ORF">RSIPO_02163</name>
</gene>
<keyword evidence="3" id="KW-0812">Transmembrane</keyword>
<accession>A0ABF7REG2</accession>
<name>A0ABF7REG2_RALSL</name>
<evidence type="ECO:0000256" key="1">
    <source>
        <dbReference type="SAM" id="Coils"/>
    </source>
</evidence>
<proteinExistence type="predicted"/>
<feature type="region of interest" description="Disordered" evidence="2">
    <location>
        <begin position="343"/>
        <end position="374"/>
    </location>
</feature>
<feature type="compositionally biased region" description="Basic and acidic residues" evidence="2">
    <location>
        <begin position="343"/>
        <end position="357"/>
    </location>
</feature>
<dbReference type="Proteomes" id="UP000053470">
    <property type="component" value="Unassembled WGS sequence"/>
</dbReference>
<keyword evidence="4" id="KW-1185">Reference proteome</keyword>
<evidence type="ECO:0000313" key="3">
    <source>
        <dbReference type="EMBL" id="CEJ19998.1"/>
    </source>
</evidence>
<dbReference type="EMBL" id="LN651282">
    <property type="protein sequence ID" value="CEJ19998.1"/>
    <property type="molecule type" value="Genomic_DNA"/>
</dbReference>
<protein>
    <submittedName>
        <fullName evidence="3">Hypothetical transmembrane protein</fullName>
    </submittedName>
</protein>
<feature type="coiled-coil region" evidence="1">
    <location>
        <begin position="199"/>
        <end position="233"/>
    </location>
</feature>
<reference evidence="3" key="2">
    <citation type="submission" date="2022-04" db="EMBL/GenBank/DDBJ databases">
        <title>Genomic draft of R. solanacearum strain IPO1609, a phylotype IIB1/biovar 2/race 3 strain isolated from potato in Europe.</title>
        <authorList>
            <person name="Boucher C."/>
            <person name="Carrere S."/>
            <person name="Dossat C."/>
            <person name="Elbaz M."/>
            <person name="Genin S."/>
            <person name="Gouzy J."/>
            <person name="Prior P."/>
            <person name="Segurens B."/>
            <person name="Wincker P."/>
        </authorList>
    </citation>
    <scope>NUCLEOTIDE SEQUENCE</scope>
    <source>
        <strain evidence="3">IPO1609</strain>
    </source>
</reference>
<sequence>MKPTMTKKTKAVQATEDIDLGITEGALVHATQTDDAQPVDIATAAAVLPIALAPVANLAAVASHFNVTTDDLGELARIGADSIGRAMFEITRAGMAFLRAQELISLGHGGDRRSTPERSGVEKDGFLTWINAHGLANQRVYEAMRIAKFVAQLPQDELEGVLALGKVKVMLLASLPQEVIDQAAESGNDMIGKADLMTVAELKEEIRALKRREKNYEAELERAHSQVKRLSQVNRTTEFLLRTEEIREECMALQLGVELNTSSLKKLFDEVNGDESPEWRLQMEQIWVTAHVMASRGLDLIDHMASLVREDDMPERIQGTHILSPDEARQWLIDYPMIENRHAAEAANRQEKRDAAKPRGAGRPKGSTNKAKGE</sequence>
<dbReference type="AlphaFoldDB" id="A0ABF7REG2"/>